<proteinExistence type="predicted"/>
<dbReference type="AlphaFoldDB" id="Q6IK99"/>
<evidence type="ECO:0000256" key="1">
    <source>
        <dbReference type="SAM" id="MobiDB-lite"/>
    </source>
</evidence>
<feature type="compositionally biased region" description="Basic and acidic residues" evidence="1">
    <location>
        <begin position="112"/>
        <end position="122"/>
    </location>
</feature>
<evidence type="ECO:0000313" key="2">
    <source>
        <dbReference type="EMBL" id="DAA03973.1"/>
    </source>
</evidence>
<gene>
    <name evidence="2" type="ORF">HDC13059</name>
</gene>
<accession>Q6IK99</accession>
<protein>
    <submittedName>
        <fullName evidence="2">HDC13059</fullName>
    </submittedName>
</protein>
<organism evidence="2">
    <name type="scientific">Drosophila melanogaster</name>
    <name type="common">Fruit fly</name>
    <dbReference type="NCBI Taxonomy" id="7227"/>
    <lineage>
        <taxon>Eukaryota</taxon>
        <taxon>Metazoa</taxon>
        <taxon>Ecdysozoa</taxon>
        <taxon>Arthropoda</taxon>
        <taxon>Hexapoda</taxon>
        <taxon>Insecta</taxon>
        <taxon>Pterygota</taxon>
        <taxon>Neoptera</taxon>
        <taxon>Endopterygota</taxon>
        <taxon>Diptera</taxon>
        <taxon>Brachycera</taxon>
        <taxon>Muscomorpha</taxon>
        <taxon>Ephydroidea</taxon>
        <taxon>Drosophilidae</taxon>
        <taxon>Drosophila</taxon>
        <taxon>Sophophora</taxon>
    </lineage>
</organism>
<feature type="region of interest" description="Disordered" evidence="1">
    <location>
        <begin position="112"/>
        <end position="157"/>
    </location>
</feature>
<sequence>MAPELCIFPIHFESSRCVITTRQEAGCSGKVERELKPMVIEPQVIWTKRAGVRSHGYVPELHDERISSGNQKSEFASFSKIFIIAQSAKLCTGRRATLFSIPNCQSAKVKQARLESGSERDSPAISSLAPLRVFPPPSPSPSKTSRPSLSAQAWPIQ</sequence>
<name>Q6IK99_DROME</name>
<dbReference type="EMBL" id="BK002467">
    <property type="protein sequence ID" value="DAA03973.1"/>
    <property type="molecule type" value="Genomic_DNA"/>
</dbReference>
<feature type="compositionally biased region" description="Low complexity" evidence="1">
    <location>
        <begin position="141"/>
        <end position="150"/>
    </location>
</feature>
<reference evidence="2" key="1">
    <citation type="journal article" date="2003" name="Genome Biol.">
        <title>An integrated gene annotation and transcriptional profiling approach towards the full gene content of the Drosophila genome.</title>
        <authorList>
            <person name="Hild M."/>
            <person name="Beckmann B."/>
            <person name="Haas S.A."/>
            <person name="Koch B."/>
            <person name="Solovyev V."/>
            <person name="Busold C."/>
            <person name="Fellenberg K."/>
            <person name="Boutros M."/>
            <person name="Vingron M."/>
            <person name="Sauer F."/>
            <person name="Hoheisel J.D."/>
            <person name="Paro R."/>
        </authorList>
    </citation>
    <scope>NUCLEOTIDE SEQUENCE</scope>
</reference>